<dbReference type="GO" id="GO:0016020">
    <property type="term" value="C:membrane"/>
    <property type="evidence" value="ECO:0007669"/>
    <property type="project" value="InterPro"/>
</dbReference>
<evidence type="ECO:0000256" key="4">
    <source>
        <dbReference type="ARBA" id="ARBA00023136"/>
    </source>
</evidence>
<dbReference type="AlphaFoldDB" id="A0A9P6VW18"/>
<keyword evidence="4 6" id="KW-0472">Membrane</keyword>
<comment type="subcellular location">
    <subcellularLocation>
        <location evidence="1">Endomembrane system</location>
        <topology evidence="1">Multi-pass membrane protein</topology>
    </subcellularLocation>
</comment>
<feature type="transmembrane region" description="Helical" evidence="6">
    <location>
        <begin position="88"/>
        <end position="109"/>
    </location>
</feature>
<evidence type="ECO:0000256" key="1">
    <source>
        <dbReference type="ARBA" id="ARBA00004127"/>
    </source>
</evidence>
<evidence type="ECO:0000256" key="6">
    <source>
        <dbReference type="SAM" id="Phobius"/>
    </source>
</evidence>
<name>A0A9P6VW18_RHOMI</name>
<dbReference type="PANTHER" id="PTHR10989">
    <property type="entry name" value="ANDROGEN-INDUCED PROTEIN 1-RELATED"/>
    <property type="match status" value="1"/>
</dbReference>
<evidence type="ECO:0000256" key="2">
    <source>
        <dbReference type="ARBA" id="ARBA00022692"/>
    </source>
</evidence>
<feature type="transmembrane region" description="Helical" evidence="6">
    <location>
        <begin position="51"/>
        <end position="76"/>
    </location>
</feature>
<feature type="compositionally biased region" description="Basic and acidic residues" evidence="5">
    <location>
        <begin position="233"/>
        <end position="250"/>
    </location>
</feature>
<feature type="transmembrane region" description="Helical" evidence="6">
    <location>
        <begin position="12"/>
        <end position="31"/>
    </location>
</feature>
<dbReference type="Pfam" id="PF04750">
    <property type="entry name" value="Far-17a_AIG1"/>
    <property type="match status" value="1"/>
</dbReference>
<keyword evidence="2 6" id="KW-0812">Transmembrane</keyword>
<evidence type="ECO:0000256" key="3">
    <source>
        <dbReference type="ARBA" id="ARBA00022989"/>
    </source>
</evidence>
<evidence type="ECO:0008006" key="9">
    <source>
        <dbReference type="Google" id="ProtNLM"/>
    </source>
</evidence>
<comment type="caution">
    <text evidence="7">The sequence shown here is derived from an EMBL/GenBank/DDBJ whole genome shotgun (WGS) entry which is preliminary data.</text>
</comment>
<dbReference type="OrthoDB" id="1898221at2759"/>
<organism evidence="7 8">
    <name type="scientific">Rhodotorula mucilaginosa</name>
    <name type="common">Yeast</name>
    <name type="synonym">Rhodotorula rubra</name>
    <dbReference type="NCBI Taxonomy" id="5537"/>
    <lineage>
        <taxon>Eukaryota</taxon>
        <taxon>Fungi</taxon>
        <taxon>Dikarya</taxon>
        <taxon>Basidiomycota</taxon>
        <taxon>Pucciniomycotina</taxon>
        <taxon>Microbotryomycetes</taxon>
        <taxon>Sporidiobolales</taxon>
        <taxon>Sporidiobolaceae</taxon>
        <taxon>Rhodotorula</taxon>
    </lineage>
</organism>
<feature type="region of interest" description="Disordered" evidence="5">
    <location>
        <begin position="229"/>
        <end position="250"/>
    </location>
</feature>
<sequence>MTSPTSTTIPRSSPLAIVLHLVAFASLSWSFNELWKPGPMTTFMHNQYGGHWTYLTILSLAASWLTFAFSLAYDLVPLAVFSRIKTSLAVLAVPIEGLVGLLYWSLTLLNPALLNPPTEPGKEPFRIPFALDVSLHGLPALYLWLDFLAFSPRFSSRVRPHLLMTTAASLYVLWMEYAATKNGRYPYPMLDDMSPSHRSLFYVFQVPTLIALYHAANYVHGLVRGESSNSEENEARKVRRAENKLADKAQ</sequence>
<accession>A0A9P6VW18</accession>
<evidence type="ECO:0000313" key="7">
    <source>
        <dbReference type="EMBL" id="KAG0656555.1"/>
    </source>
</evidence>
<reference evidence="7 8" key="1">
    <citation type="submission" date="2020-11" db="EMBL/GenBank/DDBJ databases">
        <title>Kefir isolates.</title>
        <authorList>
            <person name="Marcisauskas S."/>
            <person name="Kim Y."/>
            <person name="Blasche S."/>
        </authorList>
    </citation>
    <scope>NUCLEOTIDE SEQUENCE [LARGE SCALE GENOMIC DNA]</scope>
    <source>
        <strain evidence="7 8">KR</strain>
    </source>
</reference>
<evidence type="ECO:0000256" key="5">
    <source>
        <dbReference type="SAM" id="MobiDB-lite"/>
    </source>
</evidence>
<evidence type="ECO:0000313" key="8">
    <source>
        <dbReference type="Proteomes" id="UP000777482"/>
    </source>
</evidence>
<keyword evidence="8" id="KW-1185">Reference proteome</keyword>
<feature type="transmembrane region" description="Helical" evidence="6">
    <location>
        <begin position="129"/>
        <end position="150"/>
    </location>
</feature>
<keyword evidence="3 6" id="KW-1133">Transmembrane helix</keyword>
<dbReference type="PANTHER" id="PTHR10989:SF16">
    <property type="entry name" value="AT02829P-RELATED"/>
    <property type="match status" value="1"/>
</dbReference>
<feature type="transmembrane region" description="Helical" evidence="6">
    <location>
        <begin position="162"/>
        <end position="179"/>
    </location>
</feature>
<dbReference type="Proteomes" id="UP000777482">
    <property type="component" value="Unassembled WGS sequence"/>
</dbReference>
<dbReference type="GO" id="GO:0012505">
    <property type="term" value="C:endomembrane system"/>
    <property type="evidence" value="ECO:0007669"/>
    <property type="project" value="UniProtKB-SubCell"/>
</dbReference>
<dbReference type="InterPro" id="IPR006838">
    <property type="entry name" value="ADTRP_AIG1"/>
</dbReference>
<dbReference type="EMBL" id="PUHQ01000095">
    <property type="protein sequence ID" value="KAG0656555.1"/>
    <property type="molecule type" value="Genomic_DNA"/>
</dbReference>
<feature type="transmembrane region" description="Helical" evidence="6">
    <location>
        <begin position="199"/>
        <end position="219"/>
    </location>
</feature>
<gene>
    <name evidence="7" type="ORF">C6P46_007044</name>
</gene>
<proteinExistence type="predicted"/>
<protein>
    <recommendedName>
        <fullName evidence="9">FAR-17a/AIG1-like protein</fullName>
    </recommendedName>
</protein>